<dbReference type="GO" id="GO:0008444">
    <property type="term" value="F:CDP-diacylglycerol-glycerol-3-phosphate 3-phosphatidyltransferase activity"/>
    <property type="evidence" value="ECO:0007669"/>
    <property type="project" value="UniProtKB-EC"/>
</dbReference>
<comment type="subcellular location">
    <subcellularLocation>
        <location evidence="1">Membrane</location>
        <topology evidence="1">Multi-pass membrane protein</topology>
    </subcellularLocation>
</comment>
<dbReference type="PROSITE" id="PS00379">
    <property type="entry name" value="CDP_ALCOHOL_P_TRANSF"/>
    <property type="match status" value="1"/>
</dbReference>
<feature type="transmembrane region" description="Helical" evidence="11">
    <location>
        <begin position="120"/>
        <end position="141"/>
    </location>
</feature>
<sequence>MLLPNQLTTLRIILTPIFLYLFLSGDPVLIRISFLVFIAAAITDWYDGWLARKFNYITNWGKFMDPLADKILTSTAFVAFVVLDILELWMVIVIVVRDFIITFLRIYADYRKVSFTTSRLAQVKTFLQMIFLYYLLFFYVLRTFESIEQNYSHFFNILLNEQFIYWMMFIVTLITLYSGIKYIVVNKKLINKLFLSET</sequence>
<dbReference type="PIRSF" id="PIRSF000847">
    <property type="entry name" value="Phos_ph_gly_syn"/>
    <property type="match status" value="1"/>
</dbReference>
<gene>
    <name evidence="12" type="ORF">ASZ90_004690</name>
</gene>
<organism evidence="12">
    <name type="scientific">hydrocarbon metagenome</name>
    <dbReference type="NCBI Taxonomy" id="938273"/>
    <lineage>
        <taxon>unclassified sequences</taxon>
        <taxon>metagenomes</taxon>
        <taxon>ecological metagenomes</taxon>
    </lineage>
</organism>
<dbReference type="EMBL" id="LNQE01000675">
    <property type="protein sequence ID" value="KUG25488.1"/>
    <property type="molecule type" value="Genomic_DNA"/>
</dbReference>
<comment type="caution">
    <text evidence="12">The sequence shown here is derived from an EMBL/GenBank/DDBJ whole genome shotgun (WGS) entry which is preliminary data.</text>
</comment>
<dbReference type="InterPro" id="IPR000462">
    <property type="entry name" value="CDP-OH_P_trans"/>
</dbReference>
<evidence type="ECO:0000256" key="9">
    <source>
        <dbReference type="ARBA" id="ARBA00023209"/>
    </source>
</evidence>
<dbReference type="GO" id="GO:0046474">
    <property type="term" value="P:glycerophospholipid biosynthetic process"/>
    <property type="evidence" value="ECO:0007669"/>
    <property type="project" value="TreeGrafter"/>
</dbReference>
<evidence type="ECO:0000256" key="6">
    <source>
        <dbReference type="ARBA" id="ARBA00022989"/>
    </source>
</evidence>
<keyword evidence="4 12" id="KW-0808">Transferase</keyword>
<dbReference type="InterPro" id="IPR048254">
    <property type="entry name" value="CDP_ALCOHOL_P_TRANSF_CS"/>
</dbReference>
<evidence type="ECO:0000256" key="1">
    <source>
        <dbReference type="ARBA" id="ARBA00004141"/>
    </source>
</evidence>
<dbReference type="InterPro" id="IPR004570">
    <property type="entry name" value="Phosphatidylglycerol_P_synth"/>
</dbReference>
<evidence type="ECO:0000256" key="4">
    <source>
        <dbReference type="ARBA" id="ARBA00022679"/>
    </source>
</evidence>
<evidence type="ECO:0000256" key="5">
    <source>
        <dbReference type="ARBA" id="ARBA00022692"/>
    </source>
</evidence>
<keyword evidence="10" id="KW-1208">Phospholipid metabolism</keyword>
<dbReference type="PANTHER" id="PTHR14269">
    <property type="entry name" value="CDP-DIACYLGLYCEROL--GLYCEROL-3-PHOSPHATE 3-PHOSPHATIDYLTRANSFERASE-RELATED"/>
    <property type="match status" value="1"/>
</dbReference>
<dbReference type="EC" id="2.7.8.5" evidence="12"/>
<dbReference type="PANTHER" id="PTHR14269:SF62">
    <property type="entry name" value="CDP-DIACYLGLYCEROL--GLYCEROL-3-PHOSPHATE 3-PHOSPHATIDYLTRANSFERASE 1, CHLOROPLASTIC"/>
    <property type="match status" value="1"/>
</dbReference>
<dbReference type="NCBIfam" id="TIGR00560">
    <property type="entry name" value="pgsA"/>
    <property type="match status" value="1"/>
</dbReference>
<accession>A0A0W8FX79</accession>
<keyword evidence="5 11" id="KW-0812">Transmembrane</keyword>
<dbReference type="AlphaFoldDB" id="A0A0W8FX79"/>
<evidence type="ECO:0000256" key="7">
    <source>
        <dbReference type="ARBA" id="ARBA00023098"/>
    </source>
</evidence>
<dbReference type="Gene3D" id="1.20.120.1760">
    <property type="match status" value="1"/>
</dbReference>
<evidence type="ECO:0000256" key="10">
    <source>
        <dbReference type="ARBA" id="ARBA00023264"/>
    </source>
</evidence>
<evidence type="ECO:0000256" key="2">
    <source>
        <dbReference type="ARBA" id="ARBA00010441"/>
    </source>
</evidence>
<dbReference type="InterPro" id="IPR043130">
    <property type="entry name" value="CDP-OH_PTrfase_TM_dom"/>
</dbReference>
<feature type="transmembrane region" description="Helical" evidence="11">
    <location>
        <begin position="163"/>
        <end position="184"/>
    </location>
</feature>
<keyword evidence="7" id="KW-0443">Lipid metabolism</keyword>
<keyword evidence="9" id="KW-0594">Phospholipid biosynthesis</keyword>
<dbReference type="Pfam" id="PF01066">
    <property type="entry name" value="CDP-OH_P_transf"/>
    <property type="match status" value="1"/>
</dbReference>
<name>A0A0W8FX79_9ZZZZ</name>
<reference evidence="12" key="1">
    <citation type="journal article" date="2015" name="Proc. Natl. Acad. Sci. U.S.A.">
        <title>Networks of energetic and metabolic interactions define dynamics in microbial communities.</title>
        <authorList>
            <person name="Embree M."/>
            <person name="Liu J.K."/>
            <person name="Al-Bassam M.M."/>
            <person name="Zengler K."/>
        </authorList>
    </citation>
    <scope>NUCLEOTIDE SEQUENCE</scope>
</reference>
<proteinExistence type="inferred from homology"/>
<evidence type="ECO:0000256" key="8">
    <source>
        <dbReference type="ARBA" id="ARBA00023136"/>
    </source>
</evidence>
<keyword evidence="8 11" id="KW-0472">Membrane</keyword>
<protein>
    <submittedName>
        <fullName evidence="12">Cdp-diacylglycerol--glycerol-3-phosphate 3-phosphatidyltransferase</fullName>
        <ecNumber evidence="12">2.7.8.5</ecNumber>
    </submittedName>
</protein>
<feature type="transmembrane region" description="Helical" evidence="11">
    <location>
        <begin position="29"/>
        <end position="46"/>
    </location>
</feature>
<dbReference type="InterPro" id="IPR050324">
    <property type="entry name" value="CDP-alcohol_PTase-I"/>
</dbReference>
<dbReference type="GO" id="GO:0016020">
    <property type="term" value="C:membrane"/>
    <property type="evidence" value="ECO:0007669"/>
    <property type="project" value="UniProtKB-SubCell"/>
</dbReference>
<keyword evidence="6 11" id="KW-1133">Transmembrane helix</keyword>
<keyword evidence="3" id="KW-0444">Lipid biosynthesis</keyword>
<comment type="similarity">
    <text evidence="2">Belongs to the CDP-alcohol phosphatidyltransferase class-I family.</text>
</comment>
<evidence type="ECO:0000256" key="3">
    <source>
        <dbReference type="ARBA" id="ARBA00022516"/>
    </source>
</evidence>
<evidence type="ECO:0000256" key="11">
    <source>
        <dbReference type="SAM" id="Phobius"/>
    </source>
</evidence>
<evidence type="ECO:0000313" key="12">
    <source>
        <dbReference type="EMBL" id="KUG25488.1"/>
    </source>
</evidence>